<reference evidence="2 3" key="1">
    <citation type="submission" date="2020-05" db="EMBL/GenBank/DDBJ databases">
        <title>MicrobeNet Type strains.</title>
        <authorList>
            <person name="Nicholson A.C."/>
        </authorList>
    </citation>
    <scope>NUCLEOTIDE SEQUENCE [LARGE SCALE GENOMIC DNA]</scope>
    <source>
        <strain evidence="2 3">JCM 3224</strain>
    </source>
</reference>
<sequence>MKTRDLVERTLRAWNQHEIDRGASAVIDFDFRPPPDTSEPPVPTDRLTTFRQLSELLEDANDPAVSQRINADLAYLRALMGERAPLDEYIRATQGCPATGWPAEYITEKGEIARQCLAALHVGWGESTAIDLDAAEGPIDAADAPDAIRSAAIEYEADVRRATGSDAVYELTIEAADVDAYWAYWLDGAGQQVRLRLNMRNASYTKVQARQFALHEVLGHGLQSASIAARCADEDVPWVRLLSVHGPQQVLLEGWAQAAPLFITPDDRALIARVRIDHYSQLVRAELHRAVNNGTPIEECAQYARTHVPWWTDSQIASLLADRSTSPQLRTYMWAYAAGIDWFANLADSDPAVIQSVLRSAYRAPLTPTDLERLWPKGPAVGGPRGLPENHITHY</sequence>
<dbReference type="EMBL" id="JABELX010000035">
    <property type="protein sequence ID" value="NNH76049.1"/>
    <property type="molecule type" value="Genomic_DNA"/>
</dbReference>
<evidence type="ECO:0000256" key="1">
    <source>
        <dbReference type="SAM" id="MobiDB-lite"/>
    </source>
</evidence>
<evidence type="ECO:0008006" key="4">
    <source>
        <dbReference type="Google" id="ProtNLM"/>
    </source>
</evidence>
<accession>A0A849CIE4</accession>
<evidence type="ECO:0000313" key="2">
    <source>
        <dbReference type="EMBL" id="NNH76049.1"/>
    </source>
</evidence>
<proteinExistence type="predicted"/>
<organism evidence="2 3">
    <name type="scientific">Nocardia uniformis</name>
    <dbReference type="NCBI Taxonomy" id="53432"/>
    <lineage>
        <taxon>Bacteria</taxon>
        <taxon>Bacillati</taxon>
        <taxon>Actinomycetota</taxon>
        <taxon>Actinomycetes</taxon>
        <taxon>Mycobacteriales</taxon>
        <taxon>Nocardiaceae</taxon>
        <taxon>Nocardia</taxon>
    </lineage>
</organism>
<dbReference type="RefSeq" id="WP_067523775.1">
    <property type="nucleotide sequence ID" value="NZ_JABELX010000035.1"/>
</dbReference>
<protein>
    <recommendedName>
        <fullName evidence="4">DUF1704 domain-containing protein</fullName>
    </recommendedName>
</protein>
<evidence type="ECO:0000313" key="3">
    <source>
        <dbReference type="Proteomes" id="UP000586827"/>
    </source>
</evidence>
<name>A0A849CIE4_9NOCA</name>
<keyword evidence="3" id="KW-1185">Reference proteome</keyword>
<comment type="caution">
    <text evidence="2">The sequence shown here is derived from an EMBL/GenBank/DDBJ whole genome shotgun (WGS) entry which is preliminary data.</text>
</comment>
<feature type="region of interest" description="Disordered" evidence="1">
    <location>
        <begin position="375"/>
        <end position="395"/>
    </location>
</feature>
<gene>
    <name evidence="2" type="ORF">HLB23_40440</name>
</gene>
<dbReference type="AlphaFoldDB" id="A0A849CIE4"/>
<dbReference type="Proteomes" id="UP000586827">
    <property type="component" value="Unassembled WGS sequence"/>
</dbReference>